<dbReference type="EMBL" id="JABJVM010000003">
    <property type="protein sequence ID" value="MBA3925498.1"/>
    <property type="molecule type" value="Genomic_DNA"/>
</dbReference>
<evidence type="ECO:0000256" key="3">
    <source>
        <dbReference type="ARBA" id="ARBA00022801"/>
    </source>
</evidence>
<dbReference type="Pfam" id="PF01074">
    <property type="entry name" value="Glyco_hydro_38N"/>
    <property type="match status" value="1"/>
</dbReference>
<dbReference type="Gene3D" id="2.60.40.2210">
    <property type="match status" value="1"/>
</dbReference>
<evidence type="ECO:0000256" key="4">
    <source>
        <dbReference type="ARBA" id="ARBA00023295"/>
    </source>
</evidence>
<name>A0A7W1T4S9_9LIST</name>
<keyword evidence="3" id="KW-0378">Hydrolase</keyword>
<dbReference type="CDD" id="cd10814">
    <property type="entry name" value="GH38N_AMII_SpGH38_like"/>
    <property type="match status" value="1"/>
</dbReference>
<proteinExistence type="inferred from homology"/>
<dbReference type="GO" id="GO:0009313">
    <property type="term" value="P:oligosaccharide catabolic process"/>
    <property type="evidence" value="ECO:0007669"/>
    <property type="project" value="TreeGrafter"/>
</dbReference>
<dbReference type="SUPFAM" id="SSF74650">
    <property type="entry name" value="Galactose mutarotase-like"/>
    <property type="match status" value="1"/>
</dbReference>
<reference evidence="6 7" key="1">
    <citation type="submission" date="2020-05" db="EMBL/GenBank/DDBJ databases">
        <authorList>
            <person name="Carlin C.R."/>
        </authorList>
    </citation>
    <scope>NUCLEOTIDE SEQUENCE [LARGE SCALE GENOMIC DNA]</scope>
    <source>
        <strain evidence="6 7">FSL W9-0585</strain>
    </source>
</reference>
<dbReference type="Pfam" id="PF09261">
    <property type="entry name" value="Alpha-mann_mid"/>
    <property type="match status" value="1"/>
</dbReference>
<dbReference type="Gene3D" id="2.70.98.30">
    <property type="entry name" value="Golgi alpha-mannosidase II, domain 4"/>
    <property type="match status" value="1"/>
</dbReference>
<dbReference type="InterPro" id="IPR000602">
    <property type="entry name" value="Glyco_hydro_38_N"/>
</dbReference>
<dbReference type="InterPro" id="IPR037094">
    <property type="entry name" value="Glyco_hydro_38_cen_sf"/>
</dbReference>
<evidence type="ECO:0000313" key="7">
    <source>
        <dbReference type="Proteomes" id="UP000548787"/>
    </source>
</evidence>
<dbReference type="PANTHER" id="PTHR46017:SF2">
    <property type="entry name" value="MANNOSYLGLYCERATE HYDROLASE"/>
    <property type="match status" value="1"/>
</dbReference>
<reference evidence="6 7" key="2">
    <citation type="submission" date="2020-08" db="EMBL/GenBank/DDBJ databases">
        <title>Listeria ohnekaius sp. nov. and Listeria portnoyii sp. nov. isolated from non-agricultural and natural environments.</title>
        <authorList>
            <person name="Weller D."/>
            <person name="Belias A.M."/>
            <person name="Liao J."/>
            <person name="Guo S."/>
            <person name="Orsi R.H."/>
            <person name="Wiedmann M."/>
        </authorList>
    </citation>
    <scope>NUCLEOTIDE SEQUENCE [LARGE SCALE GENOMIC DNA]</scope>
    <source>
        <strain evidence="6 7">FSL W9-0585</strain>
    </source>
</reference>
<organism evidence="6 7">
    <name type="scientific">Listeria rustica</name>
    <dbReference type="NCBI Taxonomy" id="2713503"/>
    <lineage>
        <taxon>Bacteria</taxon>
        <taxon>Bacillati</taxon>
        <taxon>Bacillota</taxon>
        <taxon>Bacilli</taxon>
        <taxon>Bacillales</taxon>
        <taxon>Listeriaceae</taxon>
        <taxon>Listeria</taxon>
    </lineage>
</organism>
<dbReference type="InterPro" id="IPR015341">
    <property type="entry name" value="Glyco_hydro_38_cen"/>
</dbReference>
<feature type="domain" description="Glycoside hydrolase family 38 central" evidence="5">
    <location>
        <begin position="296"/>
        <end position="370"/>
    </location>
</feature>
<evidence type="ECO:0000313" key="6">
    <source>
        <dbReference type="EMBL" id="MBA3925498.1"/>
    </source>
</evidence>
<dbReference type="SMART" id="SM00872">
    <property type="entry name" value="Alpha-mann_mid"/>
    <property type="match status" value="1"/>
</dbReference>
<dbReference type="InterPro" id="IPR041509">
    <property type="entry name" value="GH38_beta-1"/>
</dbReference>
<dbReference type="InterPro" id="IPR011013">
    <property type="entry name" value="Gal_mutarotase_sf_dom"/>
</dbReference>
<evidence type="ECO:0000256" key="1">
    <source>
        <dbReference type="ARBA" id="ARBA00009792"/>
    </source>
</evidence>
<dbReference type="GO" id="GO:0004559">
    <property type="term" value="F:alpha-mannosidase activity"/>
    <property type="evidence" value="ECO:0007669"/>
    <property type="project" value="InterPro"/>
</dbReference>
<comment type="caution">
    <text evidence="6">The sequence shown here is derived from an EMBL/GenBank/DDBJ whole genome shotgun (WGS) entry which is preliminary data.</text>
</comment>
<dbReference type="Gene3D" id="1.20.1270.50">
    <property type="entry name" value="Glycoside hydrolase family 38, central domain"/>
    <property type="match status" value="1"/>
</dbReference>
<keyword evidence="4" id="KW-0326">Glycosidase</keyword>
<dbReference type="SUPFAM" id="SSF88688">
    <property type="entry name" value="Families 57/38 glycoside transferase middle domain"/>
    <property type="match status" value="1"/>
</dbReference>
<keyword evidence="2" id="KW-0479">Metal-binding</keyword>
<dbReference type="InterPro" id="IPR027291">
    <property type="entry name" value="Glyco_hydro_38_N_sf"/>
</dbReference>
<sequence length="900" mass="102379">MKKTAYIISHSHWDREWFLPLETLRYKLVMLLDETADLLENKDGFDYFHLDGQTIMLEDYLAVKPGERARMERLVRDGKLRIGPWYMLQDAFLTSSEANVRNLLYGMQDAREFGAVERIGYFPDTFGIYGQAPQLVKQAGIDSVIFGRGVKPTGFNNQVYEGGYTSPFSEMFWQAPDGTRVLGVLLANWYSNGNEIPVGREDAMAFWDKKFADVESYASTGALLFLNGCDHQPVQVDLPEALDVARELYPDVDFKHSHFTEYVAELRKLLPVDDLQVIEGELTNQRTDGWSTLVNTASSRMYLKQANQRVQQLLEKQVEPIAVMATRTGTAVYPEEYLKFTWKLLMENQIHDSITGCSVDAVHREMETRFMKAEQAARAMLDDKVARIVRRVDTRAAAMTAKLDGDAVPVVVFHTSGYAATRVVTVDVELARTYFAEMPFEEIPAYLDSLPSVRLEIRDRDGKLVEADVTELGMQFDYELPDRAFRKPYFARRYQVSFVAEDLPRMGFVTYFAVPVRVEKETVRVENDAKRLENQFLQVDIAENGSYTLHCKESGQTFAGLGVYVDQGDIGNEYMFKETGDGLRVSTEGLDAEFAVLESSKVRKTVEITHRMMLPESADAEAFADEKARVVWHPGRVSPRSDRLREFVVRTRLTLDSGARALKVDVRMENEVADHRLRAIFPTGTTRATHFADSVFEIVERPNQVSEEWQNPSNDQRQQAFVALGGLMVVNRGLPEYEVSADGSEIRLTLLRANSELGDWGNFPAPEAQSFGEQTAEFYVMPYVEEALRTEAAKWAYEYQMEPLAVQADGQHDGELSSRMEFAMWKDAPGLIFSSWKRAASQDAEILRFYSVRETVQEIELLDEMRKTTILEEASPGVELATNWEVAPSEIITWRKEDGK</sequence>
<dbReference type="SUPFAM" id="SSF88713">
    <property type="entry name" value="Glycoside hydrolase/deacetylase"/>
    <property type="match status" value="1"/>
</dbReference>
<dbReference type="Pfam" id="PF07748">
    <property type="entry name" value="Glyco_hydro_38C"/>
    <property type="match status" value="1"/>
</dbReference>
<protein>
    <submittedName>
        <fullName evidence="6">Alpha-mannosidase</fullName>
    </submittedName>
</protein>
<dbReference type="InterPro" id="IPR011330">
    <property type="entry name" value="Glyco_hydro/deAcase_b/a-brl"/>
</dbReference>
<accession>A0A7W1T4S9</accession>
<evidence type="ECO:0000256" key="2">
    <source>
        <dbReference type="ARBA" id="ARBA00022723"/>
    </source>
</evidence>
<dbReference type="Gene3D" id="3.20.110.10">
    <property type="entry name" value="Glycoside hydrolase 38, N terminal domain"/>
    <property type="match status" value="1"/>
</dbReference>
<dbReference type="InterPro" id="IPR028995">
    <property type="entry name" value="Glyco_hydro_57/38_cen_sf"/>
</dbReference>
<dbReference type="InterPro" id="IPR011682">
    <property type="entry name" value="Glyco_hydro_38_C"/>
</dbReference>
<dbReference type="AlphaFoldDB" id="A0A7W1T4S9"/>
<comment type="similarity">
    <text evidence="1">Belongs to the glycosyl hydrolase 38 family.</text>
</comment>
<gene>
    <name evidence="6" type="ORF">HPK16_03995</name>
</gene>
<evidence type="ECO:0000259" key="5">
    <source>
        <dbReference type="SMART" id="SM00872"/>
    </source>
</evidence>
<dbReference type="Proteomes" id="UP000548787">
    <property type="component" value="Unassembled WGS sequence"/>
</dbReference>
<dbReference type="GO" id="GO:0006013">
    <property type="term" value="P:mannose metabolic process"/>
    <property type="evidence" value="ECO:0007669"/>
    <property type="project" value="InterPro"/>
</dbReference>
<dbReference type="GO" id="GO:0046872">
    <property type="term" value="F:metal ion binding"/>
    <property type="evidence" value="ECO:0007669"/>
    <property type="project" value="UniProtKB-KW"/>
</dbReference>
<dbReference type="Pfam" id="PF18438">
    <property type="entry name" value="Glyco_hydro_38"/>
    <property type="match status" value="1"/>
</dbReference>
<dbReference type="RefSeq" id="WP_181675725.1">
    <property type="nucleotide sequence ID" value="NZ_JABJVM010000003.1"/>
</dbReference>
<dbReference type="PANTHER" id="PTHR46017">
    <property type="entry name" value="ALPHA-MANNOSIDASE 2C1"/>
    <property type="match status" value="1"/>
</dbReference>
<dbReference type="GO" id="GO:0030246">
    <property type="term" value="F:carbohydrate binding"/>
    <property type="evidence" value="ECO:0007669"/>
    <property type="project" value="InterPro"/>
</dbReference>
<keyword evidence="7" id="KW-1185">Reference proteome</keyword>